<dbReference type="EMBL" id="JADKPN010000004">
    <property type="protein sequence ID" value="MBF4763373.1"/>
    <property type="molecule type" value="Genomic_DNA"/>
</dbReference>
<feature type="compositionally biased region" description="Acidic residues" evidence="1">
    <location>
        <begin position="1321"/>
        <end position="1343"/>
    </location>
</feature>
<evidence type="ECO:0000256" key="1">
    <source>
        <dbReference type="SAM" id="MobiDB-lite"/>
    </source>
</evidence>
<evidence type="ECO:0000313" key="2">
    <source>
        <dbReference type="EMBL" id="MBF4763373.1"/>
    </source>
</evidence>
<organism evidence="2 3">
    <name type="scientific">Nocardioides islandensis</name>
    <dbReference type="NCBI Taxonomy" id="433663"/>
    <lineage>
        <taxon>Bacteria</taxon>
        <taxon>Bacillati</taxon>
        <taxon>Actinomycetota</taxon>
        <taxon>Actinomycetes</taxon>
        <taxon>Propionibacteriales</taxon>
        <taxon>Nocardioidaceae</taxon>
        <taxon>Nocardioides</taxon>
    </lineage>
</organism>
<dbReference type="Proteomes" id="UP000640489">
    <property type="component" value="Unassembled WGS sequence"/>
</dbReference>
<feature type="region of interest" description="Disordered" evidence="1">
    <location>
        <begin position="1318"/>
        <end position="1343"/>
    </location>
</feature>
<reference evidence="2" key="1">
    <citation type="submission" date="2020-11" db="EMBL/GenBank/DDBJ databases">
        <title>Nocardioides sp. nov., isolated from Soil of Cynanchum wilfordii Hemsley rhizosphere.</title>
        <authorList>
            <person name="Lee J.-S."/>
            <person name="Suh M.K."/>
            <person name="Kim J.-S."/>
        </authorList>
    </citation>
    <scope>NUCLEOTIDE SEQUENCE</scope>
    <source>
        <strain evidence="2">KCTC 19275</strain>
    </source>
</reference>
<comment type="caution">
    <text evidence="2">The sequence shown here is derived from an EMBL/GenBank/DDBJ whole genome shotgun (WGS) entry which is preliminary data.</text>
</comment>
<evidence type="ECO:0000313" key="3">
    <source>
        <dbReference type="Proteomes" id="UP000640489"/>
    </source>
</evidence>
<protein>
    <recommendedName>
        <fullName evidence="4">ATP-binding protein</fullName>
    </recommendedName>
</protein>
<sequence>MRESVEAVCAKRPSLTKLTFVVPYDFTDSGAGTTKADQDRWDEAVARWRSDFPAASGIEFATLRAGDITAELTRKEHAGRREYWFGGLEITDEWLKDRFAESVRVAGERYTPQADSPSSINGIIDASVIGPSFVATARTLAKSAIGAAMHDIGMWGASTGAAVPLITELDDACAHTFGTGDSEGDVLPPLVPDLGKIAGLTSRLVDLAYVEWEKLSTYDRRNLDSAISALQALQYLATGSAAKALTNRGFALIGPAGQGKTHALMRAVDDCLTRGVPALAILGQRLSDKNWWPATAETLDGMAVASDDFLQALDSLAEARHCRALVVIDAINESQSPRRWRDELPAMLAQFQKYPHVALVVSYRTDYRDVVGAPASLIEIRHPGLAGREAEALAAYCNLFDIPIPSKGLFEPALSSPLFLRMYCEVMAADPLEGADAPSRSSLFGRYSKVIGRKAANRLNLAPTSPIISDAMTHVADRILDNGGRPVPRELIEQEVDAYLPSRTWPDTLFQQLASEGLIELRPTYNGTEAVAFPFQAYSEHLLADRLLATVESESRAWARRLIPLPREVKRRRLLAKKVAGAPWSWRSLAVVLPEREGVELIDLLPDMPDDFRLQEAMHESLTDRAASAFGDRALELLSQTIALGPEDDARGVEAVLALAAREGHPGNADWLHAQLVGRCMPDRDATWSITTFQVDEYSDAYRRLTKWAERLSNSVGDEEVRLASILLMWLFTSPNRFLRDGASKTLVKLLSSHLAVTPSLVRAARETDDPYVQERVLTCCYGAVLVGGDEDLDGVRVLFEELSDWNVSGLPIDVIARDSVRGIAAWCADRSLLAEAGLPNFSPPYGAEPPNEPPTRGELEAAHGPIKDADGNFTAWRASSILHSCLDWYGDFNKYVVKSDVEFFSWHPLSGPAPTQKNHKNPLDEVDVNWAGRWIANRAISLGWTTERFESFEQNHNLRRGREAHKAERFGKKYQWIAHRELLARLADNFHPSFETWSTKQNAYEGPWVWYGRDFDPTLPPSTVIGESQVCCVARDAAAEWATLDSPAMDVTATPDEWVAKTDDLPTASSMFSCSDLDGRKWIAIQRYSTWDRDNAQRTGMSKRERDVFFLQFSWLVPRGQGAQLYEFIEREGLSGRGMPETRRMRHQYLGETAAAPIVSTSEVEVDDYDIPIKLRDLGLQPIPAVEQYLWEGSTLDCSIDESVDFYAPTPELLGAARWVGHQAAWSVDGRVVARAIEFPEGENAQDVLLVDAEWLAGRLQDLEADMVIGTLSERHALPMDDDDFRRMAFSDVCYVALVTSDTVSRAAGPLLKVRRQVDEDPDVAADEDGIGADEPFDPSSI</sequence>
<evidence type="ECO:0008006" key="4">
    <source>
        <dbReference type="Google" id="ProtNLM"/>
    </source>
</evidence>
<proteinExistence type="predicted"/>
<dbReference type="RefSeq" id="WP_194706557.1">
    <property type="nucleotide sequence ID" value="NZ_JADKPN010000004.1"/>
</dbReference>
<keyword evidence="3" id="KW-1185">Reference proteome</keyword>
<accession>A0A930VE99</accession>
<name>A0A930VE99_9ACTN</name>
<gene>
    <name evidence="2" type="ORF">ISU07_09575</name>
</gene>